<dbReference type="GO" id="GO:0003849">
    <property type="term" value="F:3-deoxy-7-phosphoheptulonate synthase activity"/>
    <property type="evidence" value="ECO:0007669"/>
    <property type="project" value="UniProtKB-EC"/>
</dbReference>
<sequence length="347" mass="37642">MGREDRAMIVRLRPETDEQESEALAAALRRAGLDVTLLTLGGTPLLSVNGRAVPPEVEQELLRHPAVEKLLRPDRPYCLAARSSRPDGTVVRVGPVEIGAKQPVIIAGPCTVENRDQLLRIAEAVRDAGASMLRGGAFKPRTSPYSFQGLGERGLELLAEAREETGLPIVTEVLDTEQVELVARYADMLQIGSRNMMNFALLRKVAATGKPVLLKRGFAATIEEWLLAAEYLLAGGNDQVVLCERGVRSFEPATRFMLDLNAVPLVRQLSHLPIIVDPSHGTGLRELVPPMSFAAIAAGAHGIIVEVHTSPEAALVDGRQSIDPTTLASIVRRVRMLRDMVEELVAV</sequence>
<evidence type="ECO:0000313" key="4">
    <source>
        <dbReference type="Proteomes" id="UP000000447"/>
    </source>
</evidence>
<dbReference type="AlphaFoldDB" id="B9KYA4"/>
<dbReference type="GO" id="GO:0016832">
    <property type="term" value="F:aldehyde-lyase activity"/>
    <property type="evidence" value="ECO:0007669"/>
    <property type="project" value="InterPro"/>
</dbReference>
<keyword evidence="1 3" id="KW-0808">Transferase</keyword>
<dbReference type="EMBL" id="CP001275">
    <property type="protein sequence ID" value="ACM05568.1"/>
    <property type="molecule type" value="Genomic_DNA"/>
</dbReference>
<dbReference type="RefSeq" id="WP_012641854.1">
    <property type="nucleotide sequence ID" value="NC_011959.1"/>
</dbReference>
<dbReference type="STRING" id="309801.trd_0449"/>
<dbReference type="Proteomes" id="UP000000447">
    <property type="component" value="Chromosome"/>
</dbReference>
<dbReference type="InterPro" id="IPR006218">
    <property type="entry name" value="DAHP1/KDSA"/>
</dbReference>
<protein>
    <submittedName>
        <fullName evidence="3">Phospho-2-dehydro-3-deoxyheptonate aldolase</fullName>
        <ecNumber evidence="3">2.5.1.54</ecNumber>
    </submittedName>
</protein>
<dbReference type="PANTHER" id="PTHR43018:SF1">
    <property type="entry name" value="PROTEIN AROA(G)"/>
    <property type="match status" value="1"/>
</dbReference>
<dbReference type="GO" id="GO:0009073">
    <property type="term" value="P:aromatic amino acid family biosynthetic process"/>
    <property type="evidence" value="ECO:0007669"/>
    <property type="project" value="InterPro"/>
</dbReference>
<keyword evidence="4" id="KW-1185">Reference proteome</keyword>
<dbReference type="Pfam" id="PF00793">
    <property type="entry name" value="DAHP_synth_1"/>
    <property type="match status" value="1"/>
</dbReference>
<dbReference type="NCBIfam" id="NF006421">
    <property type="entry name" value="PRK08673.1"/>
    <property type="match status" value="1"/>
</dbReference>
<dbReference type="InterPro" id="IPR013785">
    <property type="entry name" value="Aldolase_TIM"/>
</dbReference>
<evidence type="ECO:0000259" key="2">
    <source>
        <dbReference type="Pfam" id="PF00793"/>
    </source>
</evidence>
<dbReference type="SUPFAM" id="SSF51569">
    <property type="entry name" value="Aldolase"/>
    <property type="match status" value="1"/>
</dbReference>
<dbReference type="Gene3D" id="3.20.20.70">
    <property type="entry name" value="Aldolase class I"/>
    <property type="match status" value="1"/>
</dbReference>
<gene>
    <name evidence="3" type="primary">aroF</name>
    <name evidence="3" type="ordered locus">trd_0449</name>
</gene>
<reference evidence="3 4" key="1">
    <citation type="journal article" date="2009" name="PLoS ONE">
        <title>Complete genome sequence of the aerobic CO-oxidizing thermophile Thermomicrobium roseum.</title>
        <authorList>
            <person name="Wu D."/>
            <person name="Raymond J."/>
            <person name="Wu M."/>
            <person name="Chatterji S."/>
            <person name="Ren Q."/>
            <person name="Graham J.E."/>
            <person name="Bryant D.A."/>
            <person name="Robb F."/>
            <person name="Colman A."/>
            <person name="Tallon L.J."/>
            <person name="Badger J.H."/>
            <person name="Madupu R."/>
            <person name="Ward N.L."/>
            <person name="Eisen J.A."/>
        </authorList>
    </citation>
    <scope>NUCLEOTIDE SEQUENCE [LARGE SCALE GENOMIC DNA]</scope>
    <source>
        <strain evidence="4">ATCC 27502 / DSM 5159 / P-2</strain>
    </source>
</reference>
<proteinExistence type="predicted"/>
<evidence type="ECO:0000313" key="3">
    <source>
        <dbReference type="EMBL" id="ACM05568.1"/>
    </source>
</evidence>
<dbReference type="EC" id="2.5.1.54" evidence="3"/>
<dbReference type="PANTHER" id="PTHR43018">
    <property type="entry name" value="PHOSPHO-2-DEHYDRO-3-DEOXYHEPTONATE ALDOLASE"/>
    <property type="match status" value="1"/>
</dbReference>
<dbReference type="InterPro" id="IPR006268">
    <property type="entry name" value="DAHP_syn_2"/>
</dbReference>
<dbReference type="eggNOG" id="COG2876">
    <property type="taxonomic scope" value="Bacteria"/>
</dbReference>
<organism evidence="3 4">
    <name type="scientific">Thermomicrobium roseum (strain ATCC 27502 / DSM 5159 / P-2)</name>
    <dbReference type="NCBI Taxonomy" id="309801"/>
    <lineage>
        <taxon>Bacteria</taxon>
        <taxon>Pseudomonadati</taxon>
        <taxon>Thermomicrobiota</taxon>
        <taxon>Thermomicrobia</taxon>
        <taxon>Thermomicrobiales</taxon>
        <taxon>Thermomicrobiaceae</taxon>
        <taxon>Thermomicrobium</taxon>
    </lineage>
</organism>
<evidence type="ECO:0000256" key="1">
    <source>
        <dbReference type="ARBA" id="ARBA00022679"/>
    </source>
</evidence>
<feature type="domain" description="DAHP synthetase I/KDSA" evidence="2">
    <location>
        <begin position="95"/>
        <end position="333"/>
    </location>
</feature>
<name>B9KYA4_THERP</name>
<dbReference type="InterPro" id="IPR052899">
    <property type="entry name" value="Class-I_DAHP_synthase"/>
</dbReference>
<dbReference type="HOGENOM" id="CLU_062599_0_0_0"/>
<accession>B9KYA4</accession>
<dbReference type="NCBIfam" id="NF009239">
    <property type="entry name" value="PRK12595.1"/>
    <property type="match status" value="1"/>
</dbReference>
<dbReference type="NCBIfam" id="TIGR01361">
    <property type="entry name" value="DAHP_synth_Bsub"/>
    <property type="match status" value="1"/>
</dbReference>
<dbReference type="KEGG" id="tro:trd_0449"/>